<evidence type="ECO:0000256" key="4">
    <source>
        <dbReference type="ARBA" id="ARBA00013115"/>
    </source>
</evidence>
<keyword evidence="8" id="KW-0720">Serine protease</keyword>
<dbReference type="InterPro" id="IPR029062">
    <property type="entry name" value="Class_I_gatase-like"/>
</dbReference>
<dbReference type="NCBIfam" id="TIGR02069">
    <property type="entry name" value="cyanophycinase"/>
    <property type="match status" value="1"/>
</dbReference>
<accession>A0ABU6JF37</accession>
<keyword evidence="11" id="KW-1185">Reference proteome</keyword>
<evidence type="ECO:0000256" key="1">
    <source>
        <dbReference type="ARBA" id="ARBA00001092"/>
    </source>
</evidence>
<proteinExistence type="inferred from homology"/>
<evidence type="ECO:0000256" key="5">
    <source>
        <dbReference type="ARBA" id="ARBA00015719"/>
    </source>
</evidence>
<evidence type="ECO:0000256" key="7">
    <source>
        <dbReference type="ARBA" id="ARBA00022801"/>
    </source>
</evidence>
<sequence>MKRRKFLFASLSLLSTWSAAGVFKNSGANPSSGSAPADAVLRPDVRQPAGHLVIIGGAEDRTGDRVILRHMLALTGQADPVVTVIAAASAFPDFVWGRYDRVFEELGVTRRRHAAIGSREDGENPELAALIEQSHVVLLTGGDQRRLLGLIGGTGVERALDRAYRINGLCIAGTSAGAAAMSRDMLAGRSISDGLGLLRGALIDQHFSQRRRLDRLASAVARHPQLIGIGVDEDTALVISHGKKFEVIGSGTVTIVDGRRLGSPVEEIDMEELLRASSMQIHQLPAGVSSIANRDKSKGGMFEEEMAALQALTEVLPVLTR</sequence>
<dbReference type="PANTHER" id="PTHR36175">
    <property type="entry name" value="CYANOPHYCINASE"/>
    <property type="match status" value="1"/>
</dbReference>
<reference evidence="10 11" key="1">
    <citation type="submission" date="2023-10" db="EMBL/GenBank/DDBJ databases">
        <title>Noviherbaspirillum sp. CPCC 100848 genome assembly.</title>
        <authorList>
            <person name="Li X.Y."/>
            <person name="Fang X.M."/>
        </authorList>
    </citation>
    <scope>NUCLEOTIDE SEQUENCE [LARGE SCALE GENOMIC DNA]</scope>
    <source>
        <strain evidence="10 11">CPCC 100848</strain>
    </source>
</reference>
<keyword evidence="10" id="KW-0121">Carboxypeptidase</keyword>
<keyword evidence="7 10" id="KW-0378">Hydrolase</keyword>
<dbReference type="Gene3D" id="3.40.50.880">
    <property type="match status" value="1"/>
</dbReference>
<evidence type="ECO:0000313" key="10">
    <source>
        <dbReference type="EMBL" id="MEC4722285.1"/>
    </source>
</evidence>
<comment type="catalytic activity">
    <reaction evidence="1">
        <text>[L-4-(L-arginin-2-N-yl)aspartate](n) + H2O = [L-4-(L-arginin-2-N-yl)aspartate](n-1) + L-4-(L-arginin-2-N-yl)aspartate</text>
        <dbReference type="Rhea" id="RHEA:12845"/>
        <dbReference type="Rhea" id="RHEA-COMP:13728"/>
        <dbReference type="Rhea" id="RHEA-COMP:13734"/>
        <dbReference type="ChEBI" id="CHEBI:15377"/>
        <dbReference type="ChEBI" id="CHEBI:137986"/>
        <dbReference type="ChEBI" id="CHEBI:137991"/>
        <dbReference type="EC" id="3.4.15.6"/>
    </reaction>
</comment>
<dbReference type="InterPro" id="IPR011811">
    <property type="entry name" value="Peptidase_S51_cyanophycinase"/>
</dbReference>
<dbReference type="Pfam" id="PF03575">
    <property type="entry name" value="Peptidase_S51"/>
    <property type="match status" value="1"/>
</dbReference>
<evidence type="ECO:0000313" key="11">
    <source>
        <dbReference type="Proteomes" id="UP001352263"/>
    </source>
</evidence>
<dbReference type="Proteomes" id="UP001352263">
    <property type="component" value="Unassembled WGS sequence"/>
</dbReference>
<dbReference type="SUPFAM" id="SSF52317">
    <property type="entry name" value="Class I glutamine amidotransferase-like"/>
    <property type="match status" value="1"/>
</dbReference>
<dbReference type="InterPro" id="IPR005320">
    <property type="entry name" value="Peptidase_S51"/>
</dbReference>
<evidence type="ECO:0000256" key="9">
    <source>
        <dbReference type="SAM" id="SignalP"/>
    </source>
</evidence>
<protein>
    <recommendedName>
        <fullName evidence="5">Cyanophycinase</fullName>
        <ecNumber evidence="4">3.4.15.6</ecNumber>
    </recommendedName>
</protein>
<evidence type="ECO:0000256" key="8">
    <source>
        <dbReference type="ARBA" id="ARBA00022825"/>
    </source>
</evidence>
<dbReference type="PANTHER" id="PTHR36175:SF1">
    <property type="entry name" value="CYANOPHYCINASE"/>
    <property type="match status" value="1"/>
</dbReference>
<comment type="similarity">
    <text evidence="3">Belongs to the peptidase S51 family.</text>
</comment>
<dbReference type="EMBL" id="JAWIIV010000028">
    <property type="protein sequence ID" value="MEC4722285.1"/>
    <property type="molecule type" value="Genomic_DNA"/>
</dbReference>
<evidence type="ECO:0000256" key="2">
    <source>
        <dbReference type="ARBA" id="ARBA00002039"/>
    </source>
</evidence>
<feature type="signal peptide" evidence="9">
    <location>
        <begin position="1"/>
        <end position="20"/>
    </location>
</feature>
<evidence type="ECO:0000256" key="3">
    <source>
        <dbReference type="ARBA" id="ARBA00006534"/>
    </source>
</evidence>
<dbReference type="EC" id="3.4.15.6" evidence="4"/>
<organism evidence="10 11">
    <name type="scientific">Noviherbaspirillum album</name>
    <dbReference type="NCBI Taxonomy" id="3080276"/>
    <lineage>
        <taxon>Bacteria</taxon>
        <taxon>Pseudomonadati</taxon>
        <taxon>Pseudomonadota</taxon>
        <taxon>Betaproteobacteria</taxon>
        <taxon>Burkholderiales</taxon>
        <taxon>Oxalobacteraceae</taxon>
        <taxon>Noviherbaspirillum</taxon>
    </lineage>
</organism>
<keyword evidence="9" id="KW-0732">Signal</keyword>
<dbReference type="GO" id="GO:0004180">
    <property type="term" value="F:carboxypeptidase activity"/>
    <property type="evidence" value="ECO:0007669"/>
    <property type="project" value="UniProtKB-KW"/>
</dbReference>
<feature type="chain" id="PRO_5045726367" description="Cyanophycinase" evidence="9">
    <location>
        <begin position="21"/>
        <end position="321"/>
    </location>
</feature>
<gene>
    <name evidence="10" type="ORF">RY831_24275</name>
</gene>
<evidence type="ECO:0000256" key="6">
    <source>
        <dbReference type="ARBA" id="ARBA00022670"/>
    </source>
</evidence>
<dbReference type="CDD" id="cd03145">
    <property type="entry name" value="GAT1_cyanophycinase"/>
    <property type="match status" value="1"/>
</dbReference>
<comment type="function">
    <text evidence="2">Exopeptidase that catalyzes the hydrolytic cleavage of multi-L-arginyl-poly-L-aspartic acid (cyanophycin; a water-insoluble reserve polymer) into aspartate-arginine dipeptides.</text>
</comment>
<name>A0ABU6JF37_9BURK</name>
<keyword evidence="6" id="KW-0645">Protease</keyword>
<dbReference type="GO" id="GO:0008241">
    <property type="term" value="F:peptidyl-dipeptidase activity"/>
    <property type="evidence" value="ECO:0007669"/>
    <property type="project" value="UniProtKB-EC"/>
</dbReference>
<dbReference type="RefSeq" id="WP_326508964.1">
    <property type="nucleotide sequence ID" value="NZ_JAWIIV010000028.1"/>
</dbReference>
<comment type="caution">
    <text evidence="10">The sequence shown here is derived from an EMBL/GenBank/DDBJ whole genome shotgun (WGS) entry which is preliminary data.</text>
</comment>